<dbReference type="GO" id="GO:0034472">
    <property type="term" value="P:snRNA 3'-end processing"/>
    <property type="evidence" value="ECO:0007669"/>
    <property type="project" value="InterPro"/>
</dbReference>
<dbReference type="EMBL" id="KN716850">
    <property type="protein sequence ID" value="KJH41325.1"/>
    <property type="molecule type" value="Genomic_DNA"/>
</dbReference>
<dbReference type="GO" id="GO:0032039">
    <property type="term" value="C:integrator complex"/>
    <property type="evidence" value="ECO:0007669"/>
    <property type="project" value="TreeGrafter"/>
</dbReference>
<protein>
    <submittedName>
        <fullName evidence="1">Uncharacterized protein</fullName>
    </submittedName>
</protein>
<dbReference type="InterPro" id="IPR038751">
    <property type="entry name" value="INTS8"/>
</dbReference>
<dbReference type="OrthoDB" id="5782487at2759"/>
<name>A0A0D8X9Q9_DICVI</name>
<gene>
    <name evidence="1" type="ORF">DICVIV_12700</name>
</gene>
<reference evidence="2" key="2">
    <citation type="journal article" date="2016" name="Sci. Rep.">
        <title>Dictyocaulus viviparus genome, variome and transcriptome elucidate lungworm biology and support future intervention.</title>
        <authorList>
            <person name="McNulty S.N."/>
            <person name="Strube C."/>
            <person name="Rosa B.A."/>
            <person name="Martin J.C."/>
            <person name="Tyagi R."/>
            <person name="Choi Y.J."/>
            <person name="Wang Q."/>
            <person name="Hallsworth Pepin K."/>
            <person name="Zhang X."/>
            <person name="Ozersky P."/>
            <person name="Wilson R.K."/>
            <person name="Sternberg P.W."/>
            <person name="Gasser R.B."/>
            <person name="Mitreva M."/>
        </authorList>
    </citation>
    <scope>NUCLEOTIDE SEQUENCE [LARGE SCALE GENOMIC DNA]</scope>
    <source>
        <strain evidence="2">HannoverDv2000</strain>
    </source>
</reference>
<accession>A0A0D8X9Q9</accession>
<dbReference type="PANTHER" id="PTHR13350:SF1">
    <property type="entry name" value="INTEGRATOR COMPLEX SUBUNIT 8"/>
    <property type="match status" value="1"/>
</dbReference>
<dbReference type="AlphaFoldDB" id="A0A0D8X9Q9"/>
<organism evidence="1 2">
    <name type="scientific">Dictyocaulus viviparus</name>
    <name type="common">Bovine lungworm</name>
    <dbReference type="NCBI Taxonomy" id="29172"/>
    <lineage>
        <taxon>Eukaryota</taxon>
        <taxon>Metazoa</taxon>
        <taxon>Ecdysozoa</taxon>
        <taxon>Nematoda</taxon>
        <taxon>Chromadorea</taxon>
        <taxon>Rhabditida</taxon>
        <taxon>Rhabditina</taxon>
        <taxon>Rhabditomorpha</taxon>
        <taxon>Strongyloidea</taxon>
        <taxon>Metastrongylidae</taxon>
        <taxon>Dictyocaulus</taxon>
    </lineage>
</organism>
<keyword evidence="2" id="KW-1185">Reference proteome</keyword>
<dbReference type="Proteomes" id="UP000053766">
    <property type="component" value="Unassembled WGS sequence"/>
</dbReference>
<proteinExistence type="predicted"/>
<reference evidence="1 2" key="1">
    <citation type="submission" date="2013-11" db="EMBL/GenBank/DDBJ databases">
        <title>Draft genome of the bovine lungworm Dictyocaulus viviparus.</title>
        <authorList>
            <person name="Mitreva M."/>
        </authorList>
    </citation>
    <scope>NUCLEOTIDE SEQUENCE [LARGE SCALE GENOMIC DNA]</scope>
    <source>
        <strain evidence="1 2">HannoverDv2000</strain>
    </source>
</reference>
<dbReference type="PANTHER" id="PTHR13350">
    <property type="entry name" value="INTEGRATOR COMPLEX SUBUNIT 8"/>
    <property type="match status" value="1"/>
</dbReference>
<evidence type="ECO:0000313" key="2">
    <source>
        <dbReference type="Proteomes" id="UP000053766"/>
    </source>
</evidence>
<evidence type="ECO:0000313" key="1">
    <source>
        <dbReference type="EMBL" id="KJH41325.1"/>
    </source>
</evidence>
<dbReference type="GO" id="GO:0005694">
    <property type="term" value="C:chromosome"/>
    <property type="evidence" value="ECO:0007669"/>
    <property type="project" value="UniProtKB-SubCell"/>
</dbReference>
<sequence>MRRVVLAHHKRKRMSSLVRMEIDAIQNLNEYWGPPEQNWLDYFVDARKLSQLLSVLGNKEIVGRLALQFAEQAAGTQKEGEVMVVKGFSSEDIQFAHHKAACLFLCAMACFAYIEYDVDYLIDKYNEVLSVRILVENFLGLCRSNETPCVSYQFAEWLYARWTISIDRRYRIPPPPAKQTVNNPLLVPDLQLTKHENIRKMVVDMRSSLSQAVATLEKLIAEPQDLVAPRMECFLSPFIEKGGLSLSVGILGNNVLCQWPPRPLFDLSTTTFPAAIVVNVVCGLQNSGEFYLLNRVVVNKIIRVLIPS</sequence>